<dbReference type="GO" id="GO:0009231">
    <property type="term" value="P:riboflavin biosynthetic process"/>
    <property type="evidence" value="ECO:0007669"/>
    <property type="project" value="InterPro"/>
</dbReference>
<evidence type="ECO:0000256" key="13">
    <source>
        <dbReference type="ARBA" id="ARBA00047880"/>
    </source>
</evidence>
<dbReference type="NCBIfam" id="NF004160">
    <property type="entry name" value="PRK05627.1-3"/>
    <property type="match status" value="1"/>
</dbReference>
<keyword evidence="10 15" id="KW-0274">FAD</keyword>
<dbReference type="Proteomes" id="UP001139125">
    <property type="component" value="Unassembled WGS sequence"/>
</dbReference>
<dbReference type="FunFam" id="2.40.30.30:FF:000003">
    <property type="entry name" value="Riboflavin biosynthesis protein"/>
    <property type="match status" value="1"/>
</dbReference>
<dbReference type="SUPFAM" id="SSF82114">
    <property type="entry name" value="Riboflavin kinase-like"/>
    <property type="match status" value="1"/>
</dbReference>
<name>A0A9X2RI83_9BACT</name>
<dbReference type="InterPro" id="IPR004821">
    <property type="entry name" value="Cyt_trans-like"/>
</dbReference>
<keyword evidence="12" id="KW-0511">Multifunctional enzyme</keyword>
<evidence type="ECO:0000256" key="6">
    <source>
        <dbReference type="ARBA" id="ARBA00022679"/>
    </source>
</evidence>
<evidence type="ECO:0000256" key="1">
    <source>
        <dbReference type="ARBA" id="ARBA00002121"/>
    </source>
</evidence>
<dbReference type="CDD" id="cd02064">
    <property type="entry name" value="FAD_synthetase_N"/>
    <property type="match status" value="1"/>
</dbReference>
<dbReference type="NCBIfam" id="TIGR00125">
    <property type="entry name" value="cyt_tran_rel"/>
    <property type="match status" value="1"/>
</dbReference>
<evidence type="ECO:0000313" key="17">
    <source>
        <dbReference type="EMBL" id="MCP9292619.1"/>
    </source>
</evidence>
<keyword evidence="18" id="KW-1185">Reference proteome</keyword>
<dbReference type="NCBIfam" id="TIGR00083">
    <property type="entry name" value="ribF"/>
    <property type="match status" value="1"/>
</dbReference>
<dbReference type="RefSeq" id="WP_255135517.1">
    <property type="nucleotide sequence ID" value="NZ_JANDBC010000003.1"/>
</dbReference>
<evidence type="ECO:0000256" key="2">
    <source>
        <dbReference type="ARBA" id="ARBA00004726"/>
    </source>
</evidence>
<evidence type="ECO:0000256" key="11">
    <source>
        <dbReference type="ARBA" id="ARBA00022840"/>
    </source>
</evidence>
<dbReference type="FunFam" id="3.40.50.620:FF:000021">
    <property type="entry name" value="Riboflavin biosynthesis protein"/>
    <property type="match status" value="1"/>
</dbReference>
<feature type="domain" description="Riboflavin kinase" evidence="16">
    <location>
        <begin position="184"/>
        <end position="309"/>
    </location>
</feature>
<dbReference type="GO" id="GO:0003919">
    <property type="term" value="F:FMN adenylyltransferase activity"/>
    <property type="evidence" value="ECO:0007669"/>
    <property type="project" value="UniProtKB-UniRule"/>
</dbReference>
<dbReference type="PIRSF" id="PIRSF004491">
    <property type="entry name" value="FAD_Synth"/>
    <property type="match status" value="1"/>
</dbReference>
<evidence type="ECO:0000256" key="5">
    <source>
        <dbReference type="ARBA" id="ARBA00022643"/>
    </source>
</evidence>
<evidence type="ECO:0000313" key="18">
    <source>
        <dbReference type="Proteomes" id="UP001139125"/>
    </source>
</evidence>
<dbReference type="SUPFAM" id="SSF52374">
    <property type="entry name" value="Nucleotidylyl transferase"/>
    <property type="match status" value="1"/>
</dbReference>
<keyword evidence="9 15" id="KW-0418">Kinase</keyword>
<dbReference type="NCBIfam" id="NF004162">
    <property type="entry name" value="PRK05627.1-5"/>
    <property type="match status" value="1"/>
</dbReference>
<comment type="pathway">
    <text evidence="3 15">Cofactor biosynthesis; FMN biosynthesis; FMN from riboflavin (ATP route): step 1/1.</text>
</comment>
<evidence type="ECO:0000256" key="15">
    <source>
        <dbReference type="PIRNR" id="PIRNR004491"/>
    </source>
</evidence>
<keyword evidence="7 15" id="KW-0548">Nucleotidyltransferase</keyword>
<dbReference type="InterPro" id="IPR015865">
    <property type="entry name" value="Riboflavin_kinase_bac/euk"/>
</dbReference>
<dbReference type="Pfam" id="PF01687">
    <property type="entry name" value="Flavokinase"/>
    <property type="match status" value="1"/>
</dbReference>
<dbReference type="SMART" id="SM00904">
    <property type="entry name" value="Flavokinase"/>
    <property type="match status" value="1"/>
</dbReference>
<comment type="function">
    <text evidence="1">Catalyzes the phosphorylation of riboflavin to FMN followed by the adenylation of FMN to FAD.</text>
</comment>
<dbReference type="GO" id="GO:0005524">
    <property type="term" value="F:ATP binding"/>
    <property type="evidence" value="ECO:0007669"/>
    <property type="project" value="UniProtKB-UniRule"/>
</dbReference>
<dbReference type="InterPro" id="IPR023468">
    <property type="entry name" value="Riboflavin_kinase"/>
</dbReference>
<dbReference type="InterPro" id="IPR002606">
    <property type="entry name" value="Riboflavin_kinase_bac"/>
</dbReference>
<dbReference type="GO" id="GO:0006747">
    <property type="term" value="P:FAD biosynthetic process"/>
    <property type="evidence" value="ECO:0007669"/>
    <property type="project" value="UniProtKB-UniRule"/>
</dbReference>
<gene>
    <name evidence="17" type="ORF">NM125_13605</name>
</gene>
<dbReference type="PANTHER" id="PTHR22749">
    <property type="entry name" value="RIBOFLAVIN KINASE/FMN ADENYLYLTRANSFERASE"/>
    <property type="match status" value="1"/>
</dbReference>
<keyword evidence="11 15" id="KW-0067">ATP-binding</keyword>
<dbReference type="Gene3D" id="2.40.30.30">
    <property type="entry name" value="Riboflavin kinase-like"/>
    <property type="match status" value="1"/>
</dbReference>
<keyword evidence="6 15" id="KW-0808">Transferase</keyword>
<proteinExistence type="inferred from homology"/>
<organism evidence="17 18">
    <name type="scientific">Gracilimonas sediminicola</name>
    <dbReference type="NCBI Taxonomy" id="2952158"/>
    <lineage>
        <taxon>Bacteria</taxon>
        <taxon>Pseudomonadati</taxon>
        <taxon>Balneolota</taxon>
        <taxon>Balneolia</taxon>
        <taxon>Balneolales</taxon>
        <taxon>Balneolaceae</taxon>
        <taxon>Gracilimonas</taxon>
    </lineage>
</organism>
<dbReference type="InterPro" id="IPR015864">
    <property type="entry name" value="FAD_synthase"/>
</dbReference>
<evidence type="ECO:0000256" key="7">
    <source>
        <dbReference type="ARBA" id="ARBA00022695"/>
    </source>
</evidence>
<comment type="catalytic activity">
    <reaction evidence="13 15">
        <text>riboflavin + ATP = FMN + ADP + H(+)</text>
        <dbReference type="Rhea" id="RHEA:14357"/>
        <dbReference type="ChEBI" id="CHEBI:15378"/>
        <dbReference type="ChEBI" id="CHEBI:30616"/>
        <dbReference type="ChEBI" id="CHEBI:57986"/>
        <dbReference type="ChEBI" id="CHEBI:58210"/>
        <dbReference type="ChEBI" id="CHEBI:456216"/>
        <dbReference type="EC" id="2.7.1.26"/>
    </reaction>
</comment>
<dbReference type="EC" id="2.7.7.2" evidence="15"/>
<keyword evidence="4 15" id="KW-0285">Flavoprotein</keyword>
<keyword evidence="8 15" id="KW-0547">Nucleotide-binding</keyword>
<protein>
    <recommendedName>
        <fullName evidence="15">Riboflavin biosynthesis protein</fullName>
    </recommendedName>
    <domain>
        <recommendedName>
            <fullName evidence="15">Riboflavin kinase</fullName>
            <ecNumber evidence="15">2.7.1.26</ecNumber>
        </recommendedName>
        <alternativeName>
            <fullName evidence="15">Flavokinase</fullName>
        </alternativeName>
    </domain>
    <domain>
        <recommendedName>
            <fullName evidence="15">FMN adenylyltransferase</fullName>
            <ecNumber evidence="15">2.7.7.2</ecNumber>
        </recommendedName>
        <alternativeName>
            <fullName evidence="15">FAD pyrophosphorylase</fullName>
        </alternativeName>
        <alternativeName>
            <fullName evidence="15">FAD synthase</fullName>
        </alternativeName>
    </domain>
</protein>
<comment type="pathway">
    <text evidence="2 15">Cofactor biosynthesis; FAD biosynthesis; FAD from FMN: step 1/1.</text>
</comment>
<dbReference type="PANTHER" id="PTHR22749:SF6">
    <property type="entry name" value="RIBOFLAVIN KINASE"/>
    <property type="match status" value="1"/>
</dbReference>
<keyword evidence="5 15" id="KW-0288">FMN</keyword>
<dbReference type="AlphaFoldDB" id="A0A9X2RI83"/>
<evidence type="ECO:0000256" key="9">
    <source>
        <dbReference type="ARBA" id="ARBA00022777"/>
    </source>
</evidence>
<evidence type="ECO:0000256" key="12">
    <source>
        <dbReference type="ARBA" id="ARBA00023268"/>
    </source>
</evidence>
<evidence type="ECO:0000256" key="3">
    <source>
        <dbReference type="ARBA" id="ARBA00005201"/>
    </source>
</evidence>
<accession>A0A9X2RI83</accession>
<dbReference type="GO" id="GO:0008531">
    <property type="term" value="F:riboflavin kinase activity"/>
    <property type="evidence" value="ECO:0007669"/>
    <property type="project" value="UniProtKB-UniRule"/>
</dbReference>
<dbReference type="Gene3D" id="3.40.50.620">
    <property type="entry name" value="HUPs"/>
    <property type="match status" value="1"/>
</dbReference>
<dbReference type="GO" id="GO:0009398">
    <property type="term" value="P:FMN biosynthetic process"/>
    <property type="evidence" value="ECO:0007669"/>
    <property type="project" value="UniProtKB-UniRule"/>
</dbReference>
<evidence type="ECO:0000259" key="16">
    <source>
        <dbReference type="SMART" id="SM00904"/>
    </source>
</evidence>
<comment type="catalytic activity">
    <reaction evidence="14 15">
        <text>FMN + ATP + H(+) = FAD + diphosphate</text>
        <dbReference type="Rhea" id="RHEA:17237"/>
        <dbReference type="ChEBI" id="CHEBI:15378"/>
        <dbReference type="ChEBI" id="CHEBI:30616"/>
        <dbReference type="ChEBI" id="CHEBI:33019"/>
        <dbReference type="ChEBI" id="CHEBI:57692"/>
        <dbReference type="ChEBI" id="CHEBI:58210"/>
        <dbReference type="EC" id="2.7.7.2"/>
    </reaction>
</comment>
<sequence length="310" mass="35062">MAELIELKNITREPNTVVTVGTFDGVHQGHRALMEAVVTKARERNARSVVVTFDPHPREIINPGKEGIKLLTTLKERAEILEDLGVDVLLVIPFDRDFSLLSSEEFVRDIIFSKVGVSEFVIGYDHHFGRDRKGTIDTIEKLGEELGFDSYVVSKQEMGEVTISSTVIRNTLAEEGDVKQAAEYLNRHYLLNGIVMHGDERGRTIGYPTANLKPEHENKVIPKNGVYAVKVRVNNEWYGGMMNIGVRPTFGEDERTLEVNIFDFDREIYGDTIQVRFIDRIRDEKKFDGVEVLKAQLGADKQTALQILSD</sequence>
<evidence type="ECO:0000256" key="4">
    <source>
        <dbReference type="ARBA" id="ARBA00022630"/>
    </source>
</evidence>
<dbReference type="Pfam" id="PF06574">
    <property type="entry name" value="FAD_syn"/>
    <property type="match status" value="1"/>
</dbReference>
<dbReference type="EMBL" id="JANDBC010000003">
    <property type="protein sequence ID" value="MCP9292619.1"/>
    <property type="molecule type" value="Genomic_DNA"/>
</dbReference>
<reference evidence="17" key="1">
    <citation type="submission" date="2022-06" db="EMBL/GenBank/DDBJ databases">
        <title>Gracilimonas sp. CAU 1638 isolated from sea sediment.</title>
        <authorList>
            <person name="Kim W."/>
        </authorList>
    </citation>
    <scope>NUCLEOTIDE SEQUENCE</scope>
    <source>
        <strain evidence="17">CAU 1638</strain>
    </source>
</reference>
<dbReference type="InterPro" id="IPR023465">
    <property type="entry name" value="Riboflavin_kinase_dom_sf"/>
</dbReference>
<evidence type="ECO:0000256" key="14">
    <source>
        <dbReference type="ARBA" id="ARBA00049494"/>
    </source>
</evidence>
<dbReference type="EC" id="2.7.1.26" evidence="15"/>
<dbReference type="InterPro" id="IPR014729">
    <property type="entry name" value="Rossmann-like_a/b/a_fold"/>
</dbReference>
<evidence type="ECO:0000256" key="10">
    <source>
        <dbReference type="ARBA" id="ARBA00022827"/>
    </source>
</evidence>
<comment type="similarity">
    <text evidence="15">Belongs to the ribF family.</text>
</comment>
<comment type="caution">
    <text evidence="17">The sequence shown here is derived from an EMBL/GenBank/DDBJ whole genome shotgun (WGS) entry which is preliminary data.</text>
</comment>
<evidence type="ECO:0000256" key="8">
    <source>
        <dbReference type="ARBA" id="ARBA00022741"/>
    </source>
</evidence>